<dbReference type="STRING" id="370764.SAMN04489810_2424"/>
<protein>
    <submittedName>
        <fullName evidence="3">Uncharacterized protein</fullName>
    </submittedName>
</protein>
<gene>
    <name evidence="3" type="ORF">SAMN04489810_2424</name>
</gene>
<evidence type="ECO:0000313" key="4">
    <source>
        <dbReference type="Proteomes" id="UP000199009"/>
    </source>
</evidence>
<dbReference type="AlphaFoldDB" id="A0A1G8AME8"/>
<dbReference type="Proteomes" id="UP000199009">
    <property type="component" value="Chromosome I"/>
</dbReference>
<evidence type="ECO:0000256" key="2">
    <source>
        <dbReference type="SAM" id="Phobius"/>
    </source>
</evidence>
<keyword evidence="2" id="KW-0472">Membrane</keyword>
<name>A0A1G8AME8_9MICO</name>
<reference evidence="3 4" key="1">
    <citation type="submission" date="2016-10" db="EMBL/GenBank/DDBJ databases">
        <authorList>
            <person name="de Groot N.N."/>
        </authorList>
    </citation>
    <scope>NUCLEOTIDE SEQUENCE [LARGE SCALE GENOMIC DNA]</scope>
    <source>
        <strain evidence="3 4">DSM 23142</strain>
    </source>
</reference>
<organism evidence="3 4">
    <name type="scientific">Microbacterium pygmaeum</name>
    <dbReference type="NCBI Taxonomy" id="370764"/>
    <lineage>
        <taxon>Bacteria</taxon>
        <taxon>Bacillati</taxon>
        <taxon>Actinomycetota</taxon>
        <taxon>Actinomycetes</taxon>
        <taxon>Micrococcales</taxon>
        <taxon>Microbacteriaceae</taxon>
        <taxon>Microbacterium</taxon>
    </lineage>
</organism>
<feature type="transmembrane region" description="Helical" evidence="2">
    <location>
        <begin position="21"/>
        <end position="44"/>
    </location>
</feature>
<accession>A0A1G8AME8</accession>
<keyword evidence="2" id="KW-0812">Transmembrane</keyword>
<dbReference type="EMBL" id="LT629692">
    <property type="protein sequence ID" value="SDH22141.1"/>
    <property type="molecule type" value="Genomic_DNA"/>
</dbReference>
<evidence type="ECO:0000313" key="3">
    <source>
        <dbReference type="EMBL" id="SDH22141.1"/>
    </source>
</evidence>
<keyword evidence="2" id="KW-1133">Transmembrane helix</keyword>
<keyword evidence="4" id="KW-1185">Reference proteome</keyword>
<proteinExistence type="predicted"/>
<evidence type="ECO:0000256" key="1">
    <source>
        <dbReference type="SAM" id="MobiDB-lite"/>
    </source>
</evidence>
<feature type="region of interest" description="Disordered" evidence="1">
    <location>
        <begin position="1"/>
        <end position="21"/>
    </location>
</feature>
<sequence>MSALTPRPSGRRPSGRCRERTPITSSATIATCAGLLLAAVYLLIEVLAAIADDESLLDARVT</sequence>